<dbReference type="Proteomes" id="UP000823561">
    <property type="component" value="Chromosome 19"/>
</dbReference>
<feature type="region of interest" description="Disordered" evidence="1">
    <location>
        <begin position="1187"/>
        <end position="1233"/>
    </location>
</feature>
<gene>
    <name evidence="2" type="ORF">AALO_G00248400</name>
</gene>
<name>A0AAV6FXQ9_9TELE</name>
<evidence type="ECO:0000313" key="3">
    <source>
        <dbReference type="Proteomes" id="UP000823561"/>
    </source>
</evidence>
<dbReference type="EMBL" id="JADWDJ010000019">
    <property type="protein sequence ID" value="KAG5265970.1"/>
    <property type="molecule type" value="Genomic_DNA"/>
</dbReference>
<protein>
    <submittedName>
        <fullName evidence="2">Uncharacterized protein</fullName>
    </submittedName>
</protein>
<feature type="compositionally biased region" description="Polar residues" evidence="1">
    <location>
        <begin position="717"/>
        <end position="726"/>
    </location>
</feature>
<dbReference type="AlphaFoldDB" id="A0AAV6FXQ9"/>
<feature type="compositionally biased region" description="Basic and acidic residues" evidence="1">
    <location>
        <begin position="727"/>
        <end position="736"/>
    </location>
</feature>
<comment type="caution">
    <text evidence="2">The sequence shown here is derived from an EMBL/GenBank/DDBJ whole genome shotgun (WGS) entry which is preliminary data.</text>
</comment>
<feature type="region of interest" description="Disordered" evidence="1">
    <location>
        <begin position="1026"/>
        <end position="1054"/>
    </location>
</feature>
<reference evidence="2" key="1">
    <citation type="submission" date="2020-10" db="EMBL/GenBank/DDBJ databases">
        <title>Chromosome-scale genome assembly of the Allis shad, Alosa alosa.</title>
        <authorList>
            <person name="Margot Z."/>
            <person name="Christophe K."/>
            <person name="Cabau C."/>
            <person name="Louis A."/>
            <person name="Berthelot C."/>
            <person name="Parey E."/>
            <person name="Roest Crollius H."/>
            <person name="Montfort J."/>
            <person name="Robinson-Rechavi M."/>
            <person name="Bucao C."/>
            <person name="Bouchez O."/>
            <person name="Gislard M."/>
            <person name="Lluch J."/>
            <person name="Milhes M."/>
            <person name="Lampietro C."/>
            <person name="Lopez Roques C."/>
            <person name="Donnadieu C."/>
            <person name="Braasch I."/>
            <person name="Desvignes T."/>
            <person name="Postlethwait J."/>
            <person name="Bobe J."/>
            <person name="Guiguen Y."/>
        </authorList>
    </citation>
    <scope>NUCLEOTIDE SEQUENCE</scope>
    <source>
        <strain evidence="2">M-15738</strain>
        <tissue evidence="2">Blood</tissue>
    </source>
</reference>
<feature type="compositionally biased region" description="Polar residues" evidence="1">
    <location>
        <begin position="1027"/>
        <end position="1048"/>
    </location>
</feature>
<accession>A0AAV6FXQ9</accession>
<feature type="compositionally biased region" description="Low complexity" evidence="1">
    <location>
        <begin position="1109"/>
        <end position="1124"/>
    </location>
</feature>
<feature type="compositionally biased region" description="Polar residues" evidence="1">
    <location>
        <begin position="630"/>
        <end position="639"/>
    </location>
</feature>
<evidence type="ECO:0000256" key="1">
    <source>
        <dbReference type="SAM" id="MobiDB-lite"/>
    </source>
</evidence>
<feature type="region of interest" description="Disordered" evidence="1">
    <location>
        <begin position="1097"/>
        <end position="1130"/>
    </location>
</feature>
<sequence length="1233" mass="134414">MPAGTSCTPLGSLEKSAGRSSIDQNNHDWNMKDNAMCSLPKDTTVASQISKEVSVRSSSMISQPLAVQRSQTEEIQLSLPSVSLDSTTSDQVSVGNGVYTANRSHSLPSFFPAIADEVMQYLTSLTCKERITQAVKNELKCSFSGNDLPSSLNLNVGPEERRAMRNMFKKVSKELSNLRSRERILSLWPDETTGPSSDHNAVLSQVNAVTLQLIDTVFSEVKEQLATEIKQESPKRGVSPLGCQTAIKAVCLSLEDMKMTLGNEMSIASASQMLRSVSSEKAVDPEVEKHGTVSSKEDNLSTSNSTLIDLDALAGFTKKVILKPTNVSTSKGVNTVAKVCPSLNDIALSCHQKNNYEDTLPYHKTKQSSSDGTVVQSQVDTMGEVTGAPSSLEVFKTEETQSVILQEAEVSSLEISSNDVETLAGASGALSGSLSPASSLDVFKTEEYLSVILQEAEVSTLEMSAEEIEMLAGASPALSGASSSSSSLEVFKTKQSRSVILQEATPEISSDEVKVLAGAISALSVTSSSPSNSQHSQSQEIQLNVPSFTLDSTGSDTNRVYTTTKTQSLPCFYPAIANEEHVRQVLKKQYKMSRSMNDITSALQQKQGAEERHFTRDMLRSVSTELNASMSTQNVSMSPETPRPFSAPEDNTHQRLNAVALELIKRVYGQVKEKLIATINQESPKRGLSPVASQTAVDVICRTLNVIEMTLMDWARSPSTSPSQLQKSKDLERGSASEETLEVENALSRIDVVTDDLIEDVISMFLDTDSALSSRTGTPTQRAGRGTWLNEVIKQSVSMSPTGSKAYITKSPDDTNVSLTLGSFTHLLPRITDEILEHFSSACFKECIIQSVKNVIRQRLSAVSIKDIMEVIVKSVYHKMALLININAAESQIVDYDIPKPEMMELPVLEVIDPRSAHELASSIKQITVAALNHLSTQLNDQIKQKSNSGEESELVINALSDTLGTMVACISNIQFFREELHCDISKINNIPTQKLIGQWISLSKLDLISICLATSVLDGVYHDDSATTSNSKTSQNELEANSHSSGSIIYPSKPACPANKRSFRARKWSSCSTFQRSADTDPDIAVHSKSLDVLPRNDINSENEDQLESLSSGPMSMSSSISSLEEKRSHVCSPGKVIASRSVMNFREELQMDYTMQPKPPCKKSDQSLQKLPVGNTKTLGKRKVRLHTIYRNPEEFSDEESSNTSFSAPEDLHTSSSEEDLSLSSQKGRSK</sequence>
<evidence type="ECO:0000313" key="2">
    <source>
        <dbReference type="EMBL" id="KAG5265970.1"/>
    </source>
</evidence>
<organism evidence="2 3">
    <name type="scientific">Alosa alosa</name>
    <name type="common">allis shad</name>
    <dbReference type="NCBI Taxonomy" id="278164"/>
    <lineage>
        <taxon>Eukaryota</taxon>
        <taxon>Metazoa</taxon>
        <taxon>Chordata</taxon>
        <taxon>Craniata</taxon>
        <taxon>Vertebrata</taxon>
        <taxon>Euteleostomi</taxon>
        <taxon>Actinopterygii</taxon>
        <taxon>Neopterygii</taxon>
        <taxon>Teleostei</taxon>
        <taxon>Clupei</taxon>
        <taxon>Clupeiformes</taxon>
        <taxon>Clupeoidei</taxon>
        <taxon>Clupeidae</taxon>
        <taxon>Alosa</taxon>
    </lineage>
</organism>
<feature type="region of interest" description="Disordered" evidence="1">
    <location>
        <begin position="1"/>
        <end position="29"/>
    </location>
</feature>
<keyword evidence="3" id="KW-1185">Reference proteome</keyword>
<feature type="region of interest" description="Disordered" evidence="1">
    <location>
        <begin position="630"/>
        <end position="650"/>
    </location>
</feature>
<proteinExistence type="predicted"/>
<feature type="region of interest" description="Disordered" evidence="1">
    <location>
        <begin position="716"/>
        <end position="739"/>
    </location>
</feature>